<keyword evidence="6" id="KW-0456">Lyase</keyword>
<keyword evidence="3" id="KW-0378">Hydrolase</keyword>
<dbReference type="InterPro" id="IPR006062">
    <property type="entry name" value="His_biosynth"/>
</dbReference>
<evidence type="ECO:0000256" key="1">
    <source>
        <dbReference type="ARBA" id="ARBA00005091"/>
    </source>
</evidence>
<dbReference type="CDD" id="cd04731">
    <property type="entry name" value="HisF"/>
    <property type="match status" value="1"/>
</dbReference>
<dbReference type="Pfam" id="PF00117">
    <property type="entry name" value="GATase"/>
    <property type="match status" value="1"/>
</dbReference>
<keyword evidence="10" id="KW-0812">Transmembrane</keyword>
<sequence>MRVAVIGSGLAGLTTAYLLSREGVEVYLSSSAGFHAESMGMRAGKVTKGETEGANQIVDVPMRGFQGGYYPLLLALYRHLGLSVIAVSYRFSFSSPDSTYFIHSGNSGASIPSLPLDASKSVIKFCQALARLLGVALCYLLLVVLSLMAWHDLLPVCSPDTTLRQLTTSVSGFLARPVTIPFIRYTIWTPLGDTFKTFVETIVLPLFSAVGTMTLDDVWNLSARVLLEYVHTTLGTLHYHLAEGYTSADVARLLSVPVKGQGIDYIRLDTEVTRLEYAVGGGMRVLFRSIKEGASGEVESLRVDRVVLATQASVAKKILGEVEVSLRHWGEEEERRRVLKMVRGLEDVSYRETIVINHQDFSILPAPRDQREINLYVPYPSKEIEAPSSPYFPPTSGNVYTMATQIILPQVQKGSKPILQTTNPTLPIKADKILSVSRLERALPLKNPAKTLKHLCAYSPNSLVYLAGSYVYPGIPLLEGCVGSARRVVEDIVAANRYHHKKELAEDNKMRFRRKEAIHSIGGVDWEAGQGASILLRAEANSNAMANTSLPIPEMGQPSGHSPQTKPKLYILDYGAGNVRSLANSIKKLGYEFEWIKDPSDFDKAEKLIFPGVGSFAQATASLRNTSLHSHLLKYISSGKPYFGICIGMQVLFASSTESPGSQGLGVIPFAINEFKVEDSYEGGKGKKSVPHMGWNRAWHAWESNNTEEKETLMLDEDYYFVHSFAALLPNSSATAPPPEIADFAYTLSRYGSETFVSSVQKDNVFAVQFHPEKSGPAGLDLLRRWLEAPVSSLSASPSKSTITIRDKTWQPSNPSPFRTHGNGLTNRIVACLDVRSNDAGDLVVTKGDQYDVREKSEGNHVRNLGKPVELARRYYVSGADEIAFLNITSFRSSALLDQPMLDVVRTAAETVFVPLTIGGGIKDTIDPDGTPHTALEVAGAYFRSGADKVSIGSEAVIAVEEMLQREARGENPLTGKTGIETISKGYGRQAVVVSIDPKRVYVDTTLSDWLTSFPQKHRASLIIGDNATSRTAPQEKGKAWWYQCTVSGGRAVRDIDVVQLAQGVERLGAGEILLNSVDRDGSGQGFDLDLIKLVKDAVGIPVVSSSGAGSAQDFEEVFRETGTEAALAAGIFHRSEVEIQDVKEHLKGKRMVVRICALDTI</sequence>
<keyword evidence="4" id="KW-0315">Glutamine amidotransferase</keyword>
<dbReference type="InterPro" id="IPR017926">
    <property type="entry name" value="GATASE"/>
</dbReference>
<evidence type="ECO:0000256" key="2">
    <source>
        <dbReference type="ARBA" id="ARBA00022605"/>
    </source>
</evidence>
<dbReference type="GO" id="GO:0016829">
    <property type="term" value="F:lyase activity"/>
    <property type="evidence" value="ECO:0007669"/>
    <property type="project" value="UniProtKB-KW"/>
</dbReference>
<comment type="catalytic activity">
    <reaction evidence="7">
        <text>5-[(5-phospho-1-deoxy-D-ribulos-1-ylimino)methylamino]-1-(5-phospho-beta-D-ribosyl)imidazole-4-carboxamide + L-glutamine = D-erythro-1-(imidazol-4-yl)glycerol 3-phosphate + 5-amino-1-(5-phospho-beta-D-ribosyl)imidazole-4-carboxamide + L-glutamate + H(+)</text>
        <dbReference type="Rhea" id="RHEA:24793"/>
        <dbReference type="ChEBI" id="CHEBI:15378"/>
        <dbReference type="ChEBI" id="CHEBI:29985"/>
        <dbReference type="ChEBI" id="CHEBI:58278"/>
        <dbReference type="ChEBI" id="CHEBI:58359"/>
        <dbReference type="ChEBI" id="CHEBI:58475"/>
        <dbReference type="ChEBI" id="CHEBI:58525"/>
        <dbReference type="EC" id="4.3.2.10"/>
    </reaction>
</comment>
<keyword evidence="13" id="KW-1185">Reference proteome</keyword>
<dbReference type="Pfam" id="PF00977">
    <property type="entry name" value="His_biosynth"/>
    <property type="match status" value="1"/>
</dbReference>
<reference evidence="12" key="2">
    <citation type="journal article" date="2022" name="Elife">
        <title>Obligate sexual reproduction of a homothallic fungus closely related to the Cryptococcus pathogenic species complex.</title>
        <authorList>
            <person name="Passer A.R."/>
            <person name="Clancey S.A."/>
            <person name="Shea T."/>
            <person name="David-Palma M."/>
            <person name="Averette A.F."/>
            <person name="Boekhout T."/>
            <person name="Porcel B.M."/>
            <person name="Nowrousian M."/>
            <person name="Cuomo C.A."/>
            <person name="Sun S."/>
            <person name="Heitman J."/>
            <person name="Coelho M.A."/>
        </authorList>
    </citation>
    <scope>NUCLEOTIDE SEQUENCE</scope>
    <source>
        <strain evidence="12">CBS 7841</strain>
    </source>
</reference>
<dbReference type="SUPFAM" id="SSF51905">
    <property type="entry name" value="FAD/NAD(P)-binding domain"/>
    <property type="match status" value="1"/>
</dbReference>
<dbReference type="Gene3D" id="3.20.20.70">
    <property type="entry name" value="Aldolase class I"/>
    <property type="match status" value="1"/>
</dbReference>
<comment type="catalytic activity">
    <reaction evidence="8">
        <text>L-glutamine + H2O = L-glutamate + NH4(+)</text>
        <dbReference type="Rhea" id="RHEA:15889"/>
        <dbReference type="ChEBI" id="CHEBI:15377"/>
        <dbReference type="ChEBI" id="CHEBI:28938"/>
        <dbReference type="ChEBI" id="CHEBI:29985"/>
        <dbReference type="ChEBI" id="CHEBI:58359"/>
        <dbReference type="EC" id="3.5.1.2"/>
    </reaction>
</comment>
<evidence type="ECO:0000256" key="3">
    <source>
        <dbReference type="ARBA" id="ARBA00022801"/>
    </source>
</evidence>
<evidence type="ECO:0000256" key="10">
    <source>
        <dbReference type="SAM" id="Phobius"/>
    </source>
</evidence>
<dbReference type="InterPro" id="IPR013785">
    <property type="entry name" value="Aldolase_TIM"/>
</dbReference>
<dbReference type="FunFam" id="3.40.50.880:FF:000039">
    <property type="entry name" value="Imidazole glycerol phosphate synthase hisHF"/>
    <property type="match status" value="1"/>
</dbReference>
<dbReference type="AlphaFoldDB" id="A0AAJ8JW40"/>
<accession>A0AAJ8JW40</accession>
<dbReference type="InterPro" id="IPR050064">
    <property type="entry name" value="IGPS_HisA/HisF"/>
</dbReference>
<reference evidence="12" key="3">
    <citation type="submission" date="2024-01" db="EMBL/GenBank/DDBJ databases">
        <authorList>
            <person name="Coelho M.A."/>
            <person name="David-Palma M."/>
            <person name="Shea T."/>
            <person name="Sun S."/>
            <person name="Cuomo C.A."/>
            <person name="Heitman J."/>
        </authorList>
    </citation>
    <scope>NUCLEOTIDE SEQUENCE</scope>
    <source>
        <strain evidence="12">CBS 7841</strain>
    </source>
</reference>
<dbReference type="GO" id="GO:0004359">
    <property type="term" value="F:glutaminase activity"/>
    <property type="evidence" value="ECO:0007669"/>
    <property type="project" value="UniProtKB-EC"/>
</dbReference>
<evidence type="ECO:0000256" key="8">
    <source>
        <dbReference type="ARBA" id="ARBA00049534"/>
    </source>
</evidence>
<evidence type="ECO:0000313" key="13">
    <source>
        <dbReference type="Proteomes" id="UP000094043"/>
    </source>
</evidence>
<dbReference type="SUPFAM" id="SSF51366">
    <property type="entry name" value="Ribulose-phoshate binding barrel"/>
    <property type="match status" value="1"/>
</dbReference>
<dbReference type="GO" id="GO:0000107">
    <property type="term" value="F:imidazoleglycerol-phosphate synthase activity"/>
    <property type="evidence" value="ECO:0007669"/>
    <property type="project" value="InterPro"/>
</dbReference>
<evidence type="ECO:0000313" key="12">
    <source>
        <dbReference type="EMBL" id="WVN89557.1"/>
    </source>
</evidence>
<feature type="domain" description="Glutamine amidotransferase" evidence="11">
    <location>
        <begin position="571"/>
        <end position="785"/>
    </location>
</feature>
<dbReference type="KEGG" id="cdep:91088992"/>
<keyword evidence="10" id="KW-0472">Membrane</keyword>
<keyword evidence="10" id="KW-1133">Transmembrane helix</keyword>
<dbReference type="SUPFAM" id="SSF52317">
    <property type="entry name" value="Class I glutamine amidotransferase-like"/>
    <property type="match status" value="1"/>
</dbReference>
<dbReference type="InterPro" id="IPR011060">
    <property type="entry name" value="RibuloseP-bd_barrel"/>
</dbReference>
<comment type="pathway">
    <text evidence="1">Amino-acid biosynthesis; L-histidine biosynthesis; L-histidine from 5-phospho-alpha-D-ribose 1-diphosphate: step 5/9.</text>
</comment>
<dbReference type="Pfam" id="PF13450">
    <property type="entry name" value="NAD_binding_8"/>
    <property type="match status" value="1"/>
</dbReference>
<dbReference type="EMBL" id="CP143789">
    <property type="protein sequence ID" value="WVN89557.1"/>
    <property type="molecule type" value="Genomic_DNA"/>
</dbReference>
<keyword evidence="5 9" id="KW-0368">Histidine biosynthesis</keyword>
<gene>
    <name evidence="12" type="ORF">L203_104782</name>
</gene>
<evidence type="ECO:0000256" key="5">
    <source>
        <dbReference type="ARBA" id="ARBA00023102"/>
    </source>
</evidence>
<dbReference type="NCBIfam" id="TIGR01855">
    <property type="entry name" value="IMP_synth_hisH"/>
    <property type="match status" value="1"/>
</dbReference>
<dbReference type="PANTHER" id="PTHR21235">
    <property type="entry name" value="IMIDAZOLE GLYCEROL PHOSPHATE SYNTHASE SUBUNIT HISF/H IGP SYNTHASE SUBUNIT HISF/H"/>
    <property type="match status" value="1"/>
</dbReference>
<comment type="similarity">
    <text evidence="9">Belongs to the HisA/HisF family.</text>
</comment>
<name>A0AAJ8JW40_9TREE</name>
<dbReference type="CDD" id="cd01748">
    <property type="entry name" value="GATase1_IGP_Synthase"/>
    <property type="match status" value="1"/>
</dbReference>
<keyword evidence="2 9" id="KW-0028">Amino-acid biosynthesis</keyword>
<evidence type="ECO:0000256" key="6">
    <source>
        <dbReference type="ARBA" id="ARBA00023239"/>
    </source>
</evidence>
<dbReference type="InterPro" id="IPR010139">
    <property type="entry name" value="Imidazole-glycPsynth_HisH"/>
</dbReference>
<evidence type="ECO:0000256" key="4">
    <source>
        <dbReference type="ARBA" id="ARBA00022962"/>
    </source>
</evidence>
<dbReference type="PANTHER" id="PTHR21235:SF2">
    <property type="entry name" value="IMIDAZOLE GLYCEROL PHOSPHATE SYNTHASE HISHF"/>
    <property type="match status" value="1"/>
</dbReference>
<evidence type="ECO:0000259" key="11">
    <source>
        <dbReference type="Pfam" id="PF00117"/>
    </source>
</evidence>
<protein>
    <submittedName>
        <fullName evidence="12">Imidazoleglycerol phosphate synthase, cyclase subunit</fullName>
    </submittedName>
</protein>
<evidence type="ECO:0000256" key="9">
    <source>
        <dbReference type="RuleBase" id="RU003657"/>
    </source>
</evidence>
<organism evidence="12 13">
    <name type="scientific">Cryptococcus depauperatus CBS 7841</name>
    <dbReference type="NCBI Taxonomy" id="1295531"/>
    <lineage>
        <taxon>Eukaryota</taxon>
        <taxon>Fungi</taxon>
        <taxon>Dikarya</taxon>
        <taxon>Basidiomycota</taxon>
        <taxon>Agaricomycotina</taxon>
        <taxon>Tremellomycetes</taxon>
        <taxon>Tremellales</taxon>
        <taxon>Cryptococcaceae</taxon>
        <taxon>Cryptococcus</taxon>
    </lineage>
</organism>
<dbReference type="InterPro" id="IPR004651">
    <property type="entry name" value="HisF"/>
</dbReference>
<evidence type="ECO:0000256" key="7">
    <source>
        <dbReference type="ARBA" id="ARBA00047838"/>
    </source>
</evidence>
<dbReference type="GeneID" id="91088992"/>
<dbReference type="InterPro" id="IPR029062">
    <property type="entry name" value="Class_I_gatase-like"/>
</dbReference>
<dbReference type="HAMAP" id="MF_00278">
    <property type="entry name" value="HisH"/>
    <property type="match status" value="1"/>
</dbReference>
<reference evidence="12" key="1">
    <citation type="submission" date="2016-06" db="EMBL/GenBank/DDBJ databases">
        <authorList>
            <person name="Cuomo C."/>
            <person name="Litvintseva A."/>
            <person name="Heitman J."/>
            <person name="Chen Y."/>
            <person name="Sun S."/>
            <person name="Springer D."/>
            <person name="Dromer F."/>
            <person name="Young S."/>
            <person name="Zeng Q."/>
            <person name="Chapman S."/>
            <person name="Gujja S."/>
            <person name="Saif S."/>
            <person name="Birren B."/>
        </authorList>
    </citation>
    <scope>NUCLEOTIDE SEQUENCE</scope>
    <source>
        <strain evidence="12">CBS 7841</strain>
    </source>
</reference>
<dbReference type="InterPro" id="IPR036188">
    <property type="entry name" value="FAD/NAD-bd_sf"/>
</dbReference>
<feature type="transmembrane region" description="Helical" evidence="10">
    <location>
        <begin position="129"/>
        <end position="150"/>
    </location>
</feature>
<dbReference type="GO" id="GO:0000105">
    <property type="term" value="P:L-histidine biosynthetic process"/>
    <property type="evidence" value="ECO:0007669"/>
    <property type="project" value="UniProtKB-KW"/>
</dbReference>
<dbReference type="Gene3D" id="3.40.50.880">
    <property type="match status" value="1"/>
</dbReference>
<dbReference type="Proteomes" id="UP000094043">
    <property type="component" value="Chromosome 6"/>
</dbReference>
<dbReference type="Gene3D" id="3.50.50.60">
    <property type="entry name" value="FAD/NAD(P)-binding domain"/>
    <property type="match status" value="1"/>
</dbReference>
<dbReference type="PROSITE" id="PS51273">
    <property type="entry name" value="GATASE_TYPE_1"/>
    <property type="match status" value="1"/>
</dbReference>
<proteinExistence type="inferred from homology"/>
<dbReference type="RefSeq" id="XP_066070257.1">
    <property type="nucleotide sequence ID" value="XM_066214160.1"/>
</dbReference>